<accession>A0A1I2X4P2</accession>
<protein>
    <submittedName>
        <fullName evidence="2">YD repeat-containing protein</fullName>
    </submittedName>
</protein>
<dbReference type="AlphaFoldDB" id="A0A1I2X4P2"/>
<sequence>MKTKLRFLLPLVVLLGGCSGSDVPAPDLPACLLVEQVSTITYDPVLLPDNPIPTQTIATRFDYTDKHVLATVFETEDAGDYFERADLKYNKKGQLTEIIHQRYRYVNEYNGQGKLARQTRYADRMGDHKEEETGYYTFTYNSQQELAEAHYFNMASGKAVPELTWLYTYVEGDPVYIEQLEPGGESYYQAAITYDDKHLPSPLFASLYFEPLRPPSVHNQVSYTVQNDNPSYASYTTVYTYNAAGFSVTATTRFTNGMEQAVTYTYQCE</sequence>
<keyword evidence="1" id="KW-0732">Signal</keyword>
<dbReference type="Proteomes" id="UP000198724">
    <property type="component" value="Unassembled WGS sequence"/>
</dbReference>
<feature type="chain" id="PRO_5011612483" evidence="1">
    <location>
        <begin position="25"/>
        <end position="269"/>
    </location>
</feature>
<dbReference type="STRING" id="1436961.SAMN05421739_105356"/>
<proteinExistence type="predicted"/>
<keyword evidence="3" id="KW-1185">Reference proteome</keyword>
<organism evidence="2 3">
    <name type="scientific">Pontibacter chinhatensis</name>
    <dbReference type="NCBI Taxonomy" id="1436961"/>
    <lineage>
        <taxon>Bacteria</taxon>
        <taxon>Pseudomonadati</taxon>
        <taxon>Bacteroidota</taxon>
        <taxon>Cytophagia</taxon>
        <taxon>Cytophagales</taxon>
        <taxon>Hymenobacteraceae</taxon>
        <taxon>Pontibacter</taxon>
    </lineage>
</organism>
<feature type="signal peptide" evidence="1">
    <location>
        <begin position="1"/>
        <end position="24"/>
    </location>
</feature>
<reference evidence="3" key="1">
    <citation type="submission" date="2016-10" db="EMBL/GenBank/DDBJ databases">
        <authorList>
            <person name="Varghese N."/>
            <person name="Submissions S."/>
        </authorList>
    </citation>
    <scope>NUCLEOTIDE SEQUENCE [LARGE SCALE GENOMIC DNA]</scope>
    <source>
        <strain evidence="3">LP51</strain>
    </source>
</reference>
<gene>
    <name evidence="2" type="ORF">SAMN05421739_105356</name>
</gene>
<dbReference type="RefSeq" id="WP_092103682.1">
    <property type="nucleotide sequence ID" value="NZ_FOOT01000005.1"/>
</dbReference>
<dbReference type="PROSITE" id="PS51257">
    <property type="entry name" value="PROKAR_LIPOPROTEIN"/>
    <property type="match status" value="1"/>
</dbReference>
<evidence type="ECO:0000313" key="3">
    <source>
        <dbReference type="Proteomes" id="UP000198724"/>
    </source>
</evidence>
<dbReference type="OrthoDB" id="848949at2"/>
<dbReference type="EMBL" id="FOOT01000005">
    <property type="protein sequence ID" value="SFH07909.1"/>
    <property type="molecule type" value="Genomic_DNA"/>
</dbReference>
<evidence type="ECO:0000256" key="1">
    <source>
        <dbReference type="SAM" id="SignalP"/>
    </source>
</evidence>
<name>A0A1I2X4P2_9BACT</name>
<evidence type="ECO:0000313" key="2">
    <source>
        <dbReference type="EMBL" id="SFH07909.1"/>
    </source>
</evidence>